<proteinExistence type="predicted"/>
<keyword evidence="3" id="KW-1185">Reference proteome</keyword>
<evidence type="ECO:0000313" key="3">
    <source>
        <dbReference type="Proteomes" id="UP000594454"/>
    </source>
</evidence>
<dbReference type="Proteomes" id="UP000594454">
    <property type="component" value="Chromosome 2"/>
</dbReference>
<sequence length="162" mass="18509">MSDIARRIIMSIINFSKTCFHAYASFFRSNFKDDESNGDIEFTTFENEHQEPDNESEEDTNSFDICELTEDESNTSSSSIEIIEDPGEDAETTAQKTGSSVKTEAVDEFNMDTFIMTLSSKLDREHLTADQLKKIRKDTVKTVETLLQKYKDENSSENFPRA</sequence>
<protein>
    <submittedName>
        <fullName evidence="2">Uncharacterized protein</fullName>
    </submittedName>
</protein>
<dbReference type="InParanoid" id="A0A7R8YS39"/>
<feature type="compositionally biased region" description="Acidic residues" evidence="1">
    <location>
        <begin position="53"/>
        <end position="73"/>
    </location>
</feature>
<evidence type="ECO:0000256" key="1">
    <source>
        <dbReference type="SAM" id="MobiDB-lite"/>
    </source>
</evidence>
<dbReference type="EMBL" id="LR899010">
    <property type="protein sequence ID" value="CAD7082155.1"/>
    <property type="molecule type" value="Genomic_DNA"/>
</dbReference>
<feature type="compositionally biased region" description="Polar residues" evidence="1">
    <location>
        <begin position="92"/>
        <end position="101"/>
    </location>
</feature>
<feature type="region of interest" description="Disordered" evidence="1">
    <location>
        <begin position="46"/>
        <end position="101"/>
    </location>
</feature>
<gene>
    <name evidence="2" type="ORF">HERILL_LOCUS5212</name>
</gene>
<dbReference type="AlphaFoldDB" id="A0A7R8YS39"/>
<name>A0A7R8YS39_HERIL</name>
<organism evidence="2 3">
    <name type="scientific">Hermetia illucens</name>
    <name type="common">Black soldier fly</name>
    <dbReference type="NCBI Taxonomy" id="343691"/>
    <lineage>
        <taxon>Eukaryota</taxon>
        <taxon>Metazoa</taxon>
        <taxon>Ecdysozoa</taxon>
        <taxon>Arthropoda</taxon>
        <taxon>Hexapoda</taxon>
        <taxon>Insecta</taxon>
        <taxon>Pterygota</taxon>
        <taxon>Neoptera</taxon>
        <taxon>Endopterygota</taxon>
        <taxon>Diptera</taxon>
        <taxon>Brachycera</taxon>
        <taxon>Stratiomyomorpha</taxon>
        <taxon>Stratiomyidae</taxon>
        <taxon>Hermetiinae</taxon>
        <taxon>Hermetia</taxon>
    </lineage>
</organism>
<accession>A0A7R8YS39</accession>
<feature type="compositionally biased region" description="Acidic residues" evidence="1">
    <location>
        <begin position="82"/>
        <end position="91"/>
    </location>
</feature>
<reference evidence="2 3" key="1">
    <citation type="submission" date="2020-11" db="EMBL/GenBank/DDBJ databases">
        <authorList>
            <person name="Wallbank WR R."/>
            <person name="Pardo Diaz C."/>
            <person name="Kozak K."/>
            <person name="Martin S."/>
            <person name="Jiggins C."/>
            <person name="Moest M."/>
            <person name="Warren A I."/>
            <person name="Generalovic N T."/>
            <person name="Byers J.R.P. K."/>
            <person name="Montejo-Kovacevich G."/>
            <person name="Yen C E."/>
        </authorList>
    </citation>
    <scope>NUCLEOTIDE SEQUENCE [LARGE SCALE GENOMIC DNA]</scope>
</reference>
<evidence type="ECO:0000313" key="2">
    <source>
        <dbReference type="EMBL" id="CAD7082155.1"/>
    </source>
</evidence>